<organism evidence="2 3">
    <name type="scientific">Gilvirhabdus luticola</name>
    <dbReference type="NCBI Taxonomy" id="3079858"/>
    <lineage>
        <taxon>Bacteria</taxon>
        <taxon>Pseudomonadati</taxon>
        <taxon>Bacteroidota</taxon>
        <taxon>Flavobacteriia</taxon>
        <taxon>Flavobacteriales</taxon>
        <taxon>Flavobacteriaceae</taxon>
        <taxon>Gilvirhabdus</taxon>
    </lineage>
</organism>
<feature type="domain" description="Lipid/polyisoprenoid-binding YceI-like" evidence="1">
    <location>
        <begin position="88"/>
        <end position="190"/>
    </location>
</feature>
<evidence type="ECO:0000313" key="2">
    <source>
        <dbReference type="EMBL" id="MDU8886526.1"/>
    </source>
</evidence>
<protein>
    <recommendedName>
        <fullName evidence="1">Lipid/polyisoprenoid-binding YceI-like domain-containing protein</fullName>
    </recommendedName>
</protein>
<accession>A0ABU3U8A1</accession>
<dbReference type="Proteomes" id="UP001268651">
    <property type="component" value="Unassembled WGS sequence"/>
</dbReference>
<keyword evidence="3" id="KW-1185">Reference proteome</keyword>
<reference evidence="2 3" key="1">
    <citation type="submission" date="2023-10" db="EMBL/GenBank/DDBJ databases">
        <title>Marimonas sp. nov. isolated from tidal mud flat.</title>
        <authorList>
            <person name="Jaincy N.J."/>
            <person name="Srinivasan S."/>
            <person name="Lee S.-S."/>
        </authorList>
    </citation>
    <scope>NUCLEOTIDE SEQUENCE [LARGE SCALE GENOMIC DNA]</scope>
    <source>
        <strain evidence="2 3">MJ-SS3</strain>
    </source>
</reference>
<dbReference type="SUPFAM" id="SSF101874">
    <property type="entry name" value="YceI-like"/>
    <property type="match status" value="1"/>
</dbReference>
<dbReference type="RefSeq" id="WP_316662603.1">
    <property type="nucleotide sequence ID" value="NZ_JAWHTF010000005.1"/>
</dbReference>
<dbReference type="Pfam" id="PF04264">
    <property type="entry name" value="YceI"/>
    <property type="match status" value="1"/>
</dbReference>
<sequence length="195" mass="21814">MKKFLFLGLIVLLLAFKSDNILVEKTAMVIMPNSYLSIMGKTNVSQFNCDLNISSINSPIAINYVKTSDNVLFKNTKLLVHNSCFDCGSKTMNKDFLDLLKTPEHPNIILSLKEIDLSTNQKNQVIAHIEIKVAGETRPYAVPVILSNNHLLKISGCLNLRLSDFNIPAPKKIMGLVAVKDDFQISFDLEIDECK</sequence>
<dbReference type="EMBL" id="JAWHTF010000005">
    <property type="protein sequence ID" value="MDU8886526.1"/>
    <property type="molecule type" value="Genomic_DNA"/>
</dbReference>
<name>A0ABU3U8A1_9FLAO</name>
<comment type="caution">
    <text evidence="2">The sequence shown here is derived from an EMBL/GenBank/DDBJ whole genome shotgun (WGS) entry which is preliminary data.</text>
</comment>
<gene>
    <name evidence="2" type="ORF">RXV94_10175</name>
</gene>
<evidence type="ECO:0000259" key="1">
    <source>
        <dbReference type="Pfam" id="PF04264"/>
    </source>
</evidence>
<evidence type="ECO:0000313" key="3">
    <source>
        <dbReference type="Proteomes" id="UP001268651"/>
    </source>
</evidence>
<dbReference type="InterPro" id="IPR007372">
    <property type="entry name" value="Lipid/polyisoprenoid-bd_YceI"/>
</dbReference>
<proteinExistence type="predicted"/>
<dbReference type="Gene3D" id="2.40.128.110">
    <property type="entry name" value="Lipid/polyisoprenoid-binding, YceI-like"/>
    <property type="match status" value="1"/>
</dbReference>
<dbReference type="InterPro" id="IPR036761">
    <property type="entry name" value="TTHA0802/YceI-like_sf"/>
</dbReference>